<feature type="signal peptide" evidence="1">
    <location>
        <begin position="1"/>
        <end position="21"/>
    </location>
</feature>
<keyword evidence="1" id="KW-0732">Signal</keyword>
<protein>
    <submittedName>
        <fullName evidence="2">Uncharacterized protein</fullName>
    </submittedName>
</protein>
<gene>
    <name evidence="2" type="ORF">HAKA00212_LOCUS14092</name>
</gene>
<dbReference type="PANTHER" id="PTHR30327">
    <property type="entry name" value="UNCHARACTERIZED PROTEIN YQGE"/>
    <property type="match status" value="1"/>
</dbReference>
<accession>A0A6V1RQF9</accession>
<dbReference type="EMBL" id="HBIU01030540">
    <property type="protein sequence ID" value="CAE0635350.1"/>
    <property type="molecule type" value="Transcribed_RNA"/>
</dbReference>
<sequence>MMEINHLVFVLFATLALYCQAFVGRHHGIQLAGAKTMLTGKSKASNFRMMAGGNVPPLDDFEIGTESAVGRILLAGTNEYNHFLMKGTVLVVEQDENGAKGLLLDKQTAFLMGEMVPQFRGSVFRDNKLFTGGEQGPNSIVVLHARPDLPGARPVGGCGLALGGAQAAEEAVEHDGADPAGFKFLFNFVGFQPGQLEQQVAAGQWDVLVPGPGHVPYLLCQEHNDGMWSQLRNRLAALRSMSNKLDQ</sequence>
<dbReference type="PANTHER" id="PTHR30327:SF1">
    <property type="entry name" value="UPF0301 PROTEIN YQGE"/>
    <property type="match status" value="1"/>
</dbReference>
<name>A0A6V1RQF9_HETAK</name>
<dbReference type="AlphaFoldDB" id="A0A6V1RQF9"/>
<evidence type="ECO:0000313" key="2">
    <source>
        <dbReference type="EMBL" id="CAE0635350.1"/>
    </source>
</evidence>
<feature type="chain" id="PRO_5030160808" evidence="1">
    <location>
        <begin position="22"/>
        <end position="247"/>
    </location>
</feature>
<reference evidence="2" key="1">
    <citation type="submission" date="2021-01" db="EMBL/GenBank/DDBJ databases">
        <authorList>
            <person name="Corre E."/>
            <person name="Pelletier E."/>
            <person name="Niang G."/>
            <person name="Scheremetjew M."/>
            <person name="Finn R."/>
            <person name="Kale V."/>
            <person name="Holt S."/>
            <person name="Cochrane G."/>
            <person name="Meng A."/>
            <person name="Brown T."/>
            <person name="Cohen L."/>
        </authorList>
    </citation>
    <scope>NUCLEOTIDE SEQUENCE</scope>
    <source>
        <strain evidence="2">CCMP3107</strain>
    </source>
</reference>
<proteinExistence type="predicted"/>
<dbReference type="Pfam" id="PF02622">
    <property type="entry name" value="DUF179"/>
    <property type="match status" value="1"/>
</dbReference>
<dbReference type="Gene3D" id="3.40.1740.10">
    <property type="entry name" value="VC0467-like"/>
    <property type="match status" value="1"/>
</dbReference>
<dbReference type="InterPro" id="IPR003774">
    <property type="entry name" value="AlgH-like"/>
</dbReference>
<dbReference type="SUPFAM" id="SSF143456">
    <property type="entry name" value="VC0467-like"/>
    <property type="match status" value="1"/>
</dbReference>
<organism evidence="2">
    <name type="scientific">Heterosigma akashiwo</name>
    <name type="common">Chromophytic alga</name>
    <name type="synonym">Heterosigma carterae</name>
    <dbReference type="NCBI Taxonomy" id="2829"/>
    <lineage>
        <taxon>Eukaryota</taxon>
        <taxon>Sar</taxon>
        <taxon>Stramenopiles</taxon>
        <taxon>Ochrophyta</taxon>
        <taxon>Raphidophyceae</taxon>
        <taxon>Chattonellales</taxon>
        <taxon>Chattonellaceae</taxon>
        <taxon>Heterosigma</taxon>
    </lineage>
</organism>
<dbReference type="GO" id="GO:0005829">
    <property type="term" value="C:cytosol"/>
    <property type="evidence" value="ECO:0007669"/>
    <property type="project" value="TreeGrafter"/>
</dbReference>
<evidence type="ECO:0000256" key="1">
    <source>
        <dbReference type="SAM" id="SignalP"/>
    </source>
</evidence>